<dbReference type="RefSeq" id="WP_181308646.1">
    <property type="nucleotide sequence ID" value="NZ_PVNG01000031.1"/>
</dbReference>
<accession>A0A2T0M5A8</accession>
<dbReference type="Proteomes" id="UP000238312">
    <property type="component" value="Unassembled WGS sequence"/>
</dbReference>
<evidence type="ECO:0000313" key="1">
    <source>
        <dbReference type="EMBL" id="PRX52629.1"/>
    </source>
</evidence>
<name>A0A2T0M5A8_9ACTN</name>
<gene>
    <name evidence="1" type="ORF">B0I32_13126</name>
</gene>
<protein>
    <submittedName>
        <fullName evidence="1">Uncharacterized protein</fullName>
    </submittedName>
</protein>
<keyword evidence="2" id="KW-1185">Reference proteome</keyword>
<comment type="caution">
    <text evidence="1">The sequence shown here is derived from an EMBL/GenBank/DDBJ whole genome shotgun (WGS) entry which is preliminary data.</text>
</comment>
<organism evidence="1 2">
    <name type="scientific">Nonomuraea fuscirosea</name>
    <dbReference type="NCBI Taxonomy" id="1291556"/>
    <lineage>
        <taxon>Bacteria</taxon>
        <taxon>Bacillati</taxon>
        <taxon>Actinomycetota</taxon>
        <taxon>Actinomycetes</taxon>
        <taxon>Streptosporangiales</taxon>
        <taxon>Streptosporangiaceae</taxon>
        <taxon>Nonomuraea</taxon>
    </lineage>
</organism>
<dbReference type="AlphaFoldDB" id="A0A2T0M5A8"/>
<reference evidence="1 2" key="1">
    <citation type="submission" date="2018-03" db="EMBL/GenBank/DDBJ databases">
        <title>Genomic Encyclopedia of Type Strains, Phase III (KMG-III): the genomes of soil and plant-associated and newly described type strains.</title>
        <authorList>
            <person name="Whitman W."/>
        </authorList>
    </citation>
    <scope>NUCLEOTIDE SEQUENCE [LARGE SCALE GENOMIC DNA]</scope>
    <source>
        <strain evidence="1 2">CGMCC 4.7104</strain>
    </source>
</reference>
<proteinExistence type="predicted"/>
<sequence length="58" mass="6672">MLRDPEALWRRAFEVLPELGQVVTMPVATWRPEPVPAEVFDEILPDVLTPLAGWTRCR</sequence>
<evidence type="ECO:0000313" key="2">
    <source>
        <dbReference type="Proteomes" id="UP000238312"/>
    </source>
</evidence>
<dbReference type="EMBL" id="PVNG01000031">
    <property type="protein sequence ID" value="PRX52629.1"/>
    <property type="molecule type" value="Genomic_DNA"/>
</dbReference>